<dbReference type="EMBL" id="BMJQ01000001">
    <property type="protein sequence ID" value="GGF01769.1"/>
    <property type="molecule type" value="Genomic_DNA"/>
</dbReference>
<gene>
    <name evidence="2" type="primary">gdh</name>
    <name evidence="2" type="ORF">GCM10011611_04090</name>
</gene>
<dbReference type="PRINTS" id="PR00080">
    <property type="entry name" value="SDRFAMILY"/>
</dbReference>
<name>A0A8J2YPZ5_9PROT</name>
<dbReference type="AlphaFoldDB" id="A0A8J2YPZ5"/>
<dbReference type="PANTHER" id="PTHR42760">
    <property type="entry name" value="SHORT-CHAIN DEHYDROGENASES/REDUCTASES FAMILY MEMBER"/>
    <property type="match status" value="1"/>
</dbReference>
<comment type="caution">
    <text evidence="2">The sequence shown here is derived from an EMBL/GenBank/DDBJ whole genome shotgun (WGS) entry which is preliminary data.</text>
</comment>
<dbReference type="InterPro" id="IPR002347">
    <property type="entry name" value="SDR_fam"/>
</dbReference>
<evidence type="ECO:0000313" key="3">
    <source>
        <dbReference type="Proteomes" id="UP000646365"/>
    </source>
</evidence>
<reference evidence="2" key="1">
    <citation type="journal article" date="2014" name="Int. J. Syst. Evol. Microbiol.">
        <title>Complete genome sequence of Corynebacterium casei LMG S-19264T (=DSM 44701T), isolated from a smear-ripened cheese.</title>
        <authorList>
            <consortium name="US DOE Joint Genome Institute (JGI-PGF)"/>
            <person name="Walter F."/>
            <person name="Albersmeier A."/>
            <person name="Kalinowski J."/>
            <person name="Ruckert C."/>
        </authorList>
    </citation>
    <scope>NUCLEOTIDE SEQUENCE</scope>
    <source>
        <strain evidence="2">CGMCC 1.15725</strain>
    </source>
</reference>
<dbReference type="NCBIfam" id="NF009466">
    <property type="entry name" value="PRK12826.1-2"/>
    <property type="match status" value="1"/>
</dbReference>
<dbReference type="RefSeq" id="WP_189041916.1">
    <property type="nucleotide sequence ID" value="NZ_BMJQ01000001.1"/>
</dbReference>
<dbReference type="InterPro" id="IPR036291">
    <property type="entry name" value="NAD(P)-bd_dom_sf"/>
</dbReference>
<dbReference type="InterPro" id="IPR020904">
    <property type="entry name" value="Sc_DH/Rdtase_CS"/>
</dbReference>
<dbReference type="Pfam" id="PF13561">
    <property type="entry name" value="adh_short_C2"/>
    <property type="match status" value="1"/>
</dbReference>
<evidence type="ECO:0000256" key="1">
    <source>
        <dbReference type="ARBA" id="ARBA00006484"/>
    </source>
</evidence>
<dbReference type="NCBIfam" id="NF005559">
    <property type="entry name" value="PRK07231.1"/>
    <property type="match status" value="1"/>
</dbReference>
<organism evidence="2 3">
    <name type="scientific">Aliidongia dinghuensis</name>
    <dbReference type="NCBI Taxonomy" id="1867774"/>
    <lineage>
        <taxon>Bacteria</taxon>
        <taxon>Pseudomonadati</taxon>
        <taxon>Pseudomonadota</taxon>
        <taxon>Alphaproteobacteria</taxon>
        <taxon>Rhodospirillales</taxon>
        <taxon>Dongiaceae</taxon>
        <taxon>Aliidongia</taxon>
    </lineage>
</organism>
<sequence>MTGLRGKRILVTGGAQGIGRAIAQRFAREGARVAVNDVKEGPVLAETLDLLAPVDAGPHAGVAADVSDEAAVDRMMAHVLARFGGLDVLVNNAGIQIQAASDAMTLEQFERVLAVNLRGTFLCSRAALRHFVEKGTKGSIINTSSVHEIIPKPDFISYSASKGAIGNMTRTLALEYAARGIRVNAVGPGAIVTPINAAWTDDPVKRRDVERHIPMGRAGTPEEVAALFAFLASDEAAYVTGQTFYVDGGLTLYGDFAHNWSS</sequence>
<dbReference type="Proteomes" id="UP000646365">
    <property type="component" value="Unassembled WGS sequence"/>
</dbReference>
<protein>
    <submittedName>
        <fullName evidence="2">Glucose-1-dehydrogenase</fullName>
    </submittedName>
</protein>
<dbReference type="Gene3D" id="3.40.50.720">
    <property type="entry name" value="NAD(P)-binding Rossmann-like Domain"/>
    <property type="match status" value="1"/>
</dbReference>
<dbReference type="SUPFAM" id="SSF51735">
    <property type="entry name" value="NAD(P)-binding Rossmann-fold domains"/>
    <property type="match status" value="1"/>
</dbReference>
<accession>A0A8J2YPZ5</accession>
<dbReference type="PANTHER" id="PTHR42760:SF132">
    <property type="entry name" value="SHORT-CHAIN DEHYDROGENASE_REDUCTASE FAMILY PROTEIN"/>
    <property type="match status" value="1"/>
</dbReference>
<dbReference type="PROSITE" id="PS00061">
    <property type="entry name" value="ADH_SHORT"/>
    <property type="match status" value="1"/>
</dbReference>
<dbReference type="FunFam" id="3.40.50.720:FF:000084">
    <property type="entry name" value="Short-chain dehydrogenase reductase"/>
    <property type="match status" value="1"/>
</dbReference>
<reference evidence="2" key="2">
    <citation type="submission" date="2020-09" db="EMBL/GenBank/DDBJ databases">
        <authorList>
            <person name="Sun Q."/>
            <person name="Zhou Y."/>
        </authorList>
    </citation>
    <scope>NUCLEOTIDE SEQUENCE</scope>
    <source>
        <strain evidence="2">CGMCC 1.15725</strain>
    </source>
</reference>
<dbReference type="PRINTS" id="PR00081">
    <property type="entry name" value="GDHRDH"/>
</dbReference>
<keyword evidence="3" id="KW-1185">Reference proteome</keyword>
<comment type="similarity">
    <text evidence="1">Belongs to the short-chain dehydrogenases/reductases (SDR) family.</text>
</comment>
<dbReference type="GO" id="GO:0016616">
    <property type="term" value="F:oxidoreductase activity, acting on the CH-OH group of donors, NAD or NADP as acceptor"/>
    <property type="evidence" value="ECO:0007669"/>
    <property type="project" value="TreeGrafter"/>
</dbReference>
<proteinExistence type="inferred from homology"/>
<evidence type="ECO:0000313" key="2">
    <source>
        <dbReference type="EMBL" id="GGF01769.1"/>
    </source>
</evidence>